<reference evidence="4 5" key="1">
    <citation type="submission" date="2011-08" db="EMBL/GenBank/DDBJ databases">
        <authorList>
            <person name="Lin Y."/>
            <person name="Hao X."/>
            <person name="Johnstone L."/>
            <person name="Miller S.J."/>
            <person name="Wei G."/>
            <person name="Rensing C."/>
        </authorList>
    </citation>
    <scope>NUCLEOTIDE SEQUENCE [LARGE SCALE GENOMIC DNA]</scope>
    <source>
        <strain evidence="4 5">K42</strain>
    </source>
</reference>
<keyword evidence="2" id="KW-0472">Membrane</keyword>
<feature type="transmembrane region" description="Helical" evidence="2">
    <location>
        <begin position="517"/>
        <end position="542"/>
    </location>
</feature>
<dbReference type="AlphaFoldDB" id="G2G4D7"/>
<feature type="signal peptide" evidence="3">
    <location>
        <begin position="1"/>
        <end position="39"/>
    </location>
</feature>
<feature type="compositionally biased region" description="Basic residues" evidence="1">
    <location>
        <begin position="265"/>
        <end position="283"/>
    </location>
</feature>
<evidence type="ECO:0000313" key="5">
    <source>
        <dbReference type="Proteomes" id="UP000004217"/>
    </source>
</evidence>
<proteinExistence type="predicted"/>
<evidence type="ECO:0000256" key="3">
    <source>
        <dbReference type="SAM" id="SignalP"/>
    </source>
</evidence>
<dbReference type="EMBL" id="AGBF01000002">
    <property type="protein sequence ID" value="EGX61612.1"/>
    <property type="molecule type" value="Genomic_DNA"/>
</dbReference>
<feature type="region of interest" description="Disordered" evidence="1">
    <location>
        <begin position="242"/>
        <end position="293"/>
    </location>
</feature>
<feature type="transmembrane region" description="Helical" evidence="2">
    <location>
        <begin position="297"/>
        <end position="321"/>
    </location>
</feature>
<evidence type="ECO:0000256" key="1">
    <source>
        <dbReference type="SAM" id="MobiDB-lite"/>
    </source>
</evidence>
<dbReference type="Proteomes" id="UP000004217">
    <property type="component" value="Unassembled WGS sequence"/>
</dbReference>
<feature type="compositionally biased region" description="Low complexity" evidence="1">
    <location>
        <begin position="250"/>
        <end position="262"/>
    </location>
</feature>
<dbReference type="PATRIC" id="fig|700597.3.peg.320"/>
<protein>
    <recommendedName>
        <fullName evidence="6">TPM domain-containing protein</fullName>
    </recommendedName>
</protein>
<feature type="chain" id="PRO_5003429842" description="TPM domain-containing protein" evidence="3">
    <location>
        <begin position="40"/>
        <end position="552"/>
    </location>
</feature>
<evidence type="ECO:0008006" key="6">
    <source>
        <dbReference type="Google" id="ProtNLM"/>
    </source>
</evidence>
<dbReference type="RefSeq" id="WP_007490913.1">
    <property type="nucleotide sequence ID" value="NZ_AGBF01000002.1"/>
</dbReference>
<keyword evidence="3" id="KW-0732">Signal</keyword>
<gene>
    <name evidence="4" type="ORF">SZN_01694</name>
</gene>
<evidence type="ECO:0000313" key="4">
    <source>
        <dbReference type="EMBL" id="EGX61612.1"/>
    </source>
</evidence>
<evidence type="ECO:0000256" key="2">
    <source>
        <dbReference type="SAM" id="Phobius"/>
    </source>
</evidence>
<organism evidence="4 5">
    <name type="scientific">Streptomyces zinciresistens K42</name>
    <dbReference type="NCBI Taxonomy" id="700597"/>
    <lineage>
        <taxon>Bacteria</taxon>
        <taxon>Bacillati</taxon>
        <taxon>Actinomycetota</taxon>
        <taxon>Actinomycetes</taxon>
        <taxon>Kitasatosporales</taxon>
        <taxon>Streptomycetaceae</taxon>
        <taxon>Streptomyces</taxon>
    </lineage>
</organism>
<sequence length="552" mass="57912">MRTVTANGTVGRRRCTRTRAAHVLLVLCALVTLFTAATAAPARAAADTAAQAAYLADRLRENPVHVTDQLPREIPRSTARAFAAAAARTGVPTYVLVLPSGSGDAGLLDAVRKRLGRDGLYVLVDGEAVADARAYGVRAPADEAVTASRYEVPHDAGALRRFERFAEVVALGERGAAARADAARAKYGDGDTEQPDLYIDSTDRSEQSAATGMLVVAVPLLILALVPYVRRWWLRLRRTTGAAGTGPREAAGAADDGPKGAARTVKSRPAKGKGKGNKGRKGAKGGGRNQVPAAGPALRWTVVGLALASVAAITVTAPVVYDQTRSSWSPRPRAAELNARLDRVAGGLAKDPVYADPESPSVLSSARERELHDRIRAFSRSEGGGPVFMALVPQLPDDESGGGEAVFAAALRDKLGRDGVYVVADPVDGRISAFNLGLRLDGYRLADLPAAVAEGDERALEAGDRLLGSRLGALMTLLDKADRTDEPTSAGAPYPAEDAVREDELAPLYGPDFWSALFPGVLLAGAVFGLVAGVLGTAGWFVRRRRTARPGV</sequence>
<keyword evidence="5" id="KW-1185">Reference proteome</keyword>
<name>G2G4D7_9ACTN</name>
<dbReference type="OrthoDB" id="3429848at2"/>
<keyword evidence="2" id="KW-0812">Transmembrane</keyword>
<feature type="transmembrane region" description="Helical" evidence="2">
    <location>
        <begin position="209"/>
        <end position="229"/>
    </location>
</feature>
<comment type="caution">
    <text evidence="4">The sequence shown here is derived from an EMBL/GenBank/DDBJ whole genome shotgun (WGS) entry which is preliminary data.</text>
</comment>
<accession>G2G4D7</accession>
<keyword evidence="2" id="KW-1133">Transmembrane helix</keyword>